<evidence type="ECO:0008006" key="5">
    <source>
        <dbReference type="Google" id="ProtNLM"/>
    </source>
</evidence>
<accession>A0ABQ5AN16</accession>
<comment type="caution">
    <text evidence="3">The sequence shown here is derived from an EMBL/GenBank/DDBJ whole genome shotgun (WGS) entry which is preliminary data.</text>
</comment>
<dbReference type="Proteomes" id="UP001151760">
    <property type="component" value="Unassembled WGS sequence"/>
</dbReference>
<evidence type="ECO:0000256" key="2">
    <source>
        <dbReference type="SAM" id="MobiDB-lite"/>
    </source>
</evidence>
<organism evidence="3 4">
    <name type="scientific">Tanacetum coccineum</name>
    <dbReference type="NCBI Taxonomy" id="301880"/>
    <lineage>
        <taxon>Eukaryota</taxon>
        <taxon>Viridiplantae</taxon>
        <taxon>Streptophyta</taxon>
        <taxon>Embryophyta</taxon>
        <taxon>Tracheophyta</taxon>
        <taxon>Spermatophyta</taxon>
        <taxon>Magnoliopsida</taxon>
        <taxon>eudicotyledons</taxon>
        <taxon>Gunneridae</taxon>
        <taxon>Pentapetalae</taxon>
        <taxon>asterids</taxon>
        <taxon>campanulids</taxon>
        <taxon>Asterales</taxon>
        <taxon>Asteraceae</taxon>
        <taxon>Asteroideae</taxon>
        <taxon>Anthemideae</taxon>
        <taxon>Anthemidinae</taxon>
        <taxon>Tanacetum</taxon>
    </lineage>
</organism>
<evidence type="ECO:0000313" key="3">
    <source>
        <dbReference type="EMBL" id="GJT02641.1"/>
    </source>
</evidence>
<proteinExistence type="predicted"/>
<name>A0ABQ5AN16_9ASTR</name>
<feature type="region of interest" description="Disordered" evidence="2">
    <location>
        <begin position="116"/>
        <end position="226"/>
    </location>
</feature>
<keyword evidence="4" id="KW-1185">Reference proteome</keyword>
<feature type="coiled-coil region" evidence="1">
    <location>
        <begin position="310"/>
        <end position="372"/>
    </location>
</feature>
<evidence type="ECO:0000256" key="1">
    <source>
        <dbReference type="SAM" id="Coils"/>
    </source>
</evidence>
<dbReference type="EMBL" id="BQNB010012364">
    <property type="protein sequence ID" value="GJT02641.1"/>
    <property type="molecule type" value="Genomic_DNA"/>
</dbReference>
<gene>
    <name evidence="3" type="ORF">Tco_0823810</name>
</gene>
<reference evidence="3" key="2">
    <citation type="submission" date="2022-01" db="EMBL/GenBank/DDBJ databases">
        <authorList>
            <person name="Yamashiro T."/>
            <person name="Shiraishi A."/>
            <person name="Satake H."/>
            <person name="Nakayama K."/>
        </authorList>
    </citation>
    <scope>NUCLEOTIDE SEQUENCE</scope>
</reference>
<protein>
    <recommendedName>
        <fullName evidence="5">Transposase (Putative), gypsy type</fullName>
    </recommendedName>
</protein>
<sequence>MVRDTIQLETAISTISQEHLMEFTSKYGITEDLHPELPGPRDRIVDFSEGSVGVRSQNMDLFNLIRAPNPTKVKIGTRTRAAHEGIVASEVPPPENATTAGVAPEADLGEEVAAMGPRVSKKHRKRGNDRADANAPPKVLRKEHASFRPTQSTAGGKSLASVGLETGSTFPVPTPQEIPADASDPDPLSYANPQSIPERDVAQSSRGAAVAGDPESENTSFTSMVGSPGNIYQPGWGVTNGCRLDTPEACQDLVDHLAPPGYFSELRHLPNDDFLGQYNINLARQVAMGSQLRLRFEQEAKLLKKSVAQVARRDKRIQARENEIKNLEALLEAEADMKKSAEAKNAELVKELESLRAQFTDLQVSNDRLSQQVSTLQAQVTGEEKLKAVFEEFKKYEDDRVEKRCAEMDARLDALSIDFDEELYPHMLTAIAGRRWVIGHGLRLAVMKCAESAELRQAFADVVSAGIAKGMSEGLKHGVEHGKASLDLEVIEAYDPEADTKYVAALHALRDLKYPMVDQLESLKDAPIDVIMASLHLESDSGEDAPQWIRELRPSSSQLKIPVYPEVRDPKNPWSFKEEILLEDAIAANVSRAKKKKKVSGDVPYPWGRLCPPCQTETFEDEASPRLF</sequence>
<reference evidence="3" key="1">
    <citation type="journal article" date="2022" name="Int. J. Mol. Sci.">
        <title>Draft Genome of Tanacetum Coccineum: Genomic Comparison of Closely Related Tanacetum-Family Plants.</title>
        <authorList>
            <person name="Yamashiro T."/>
            <person name="Shiraishi A."/>
            <person name="Nakayama K."/>
            <person name="Satake H."/>
        </authorList>
    </citation>
    <scope>NUCLEOTIDE SEQUENCE</scope>
</reference>
<keyword evidence="1" id="KW-0175">Coiled coil</keyword>
<evidence type="ECO:0000313" key="4">
    <source>
        <dbReference type="Proteomes" id="UP001151760"/>
    </source>
</evidence>